<evidence type="ECO:0000313" key="5">
    <source>
        <dbReference type="EMBL" id="SDC09809.1"/>
    </source>
</evidence>
<dbReference type="GO" id="GO:0043565">
    <property type="term" value="F:sequence-specific DNA binding"/>
    <property type="evidence" value="ECO:0007669"/>
    <property type="project" value="InterPro"/>
</dbReference>
<dbReference type="Pfam" id="PF13404">
    <property type="entry name" value="HTH_AsnC-type"/>
    <property type="match status" value="1"/>
</dbReference>
<dbReference type="PANTHER" id="PTHR43413">
    <property type="entry name" value="TRANSCRIPTIONAL REGULATOR, ASNC FAMILY"/>
    <property type="match status" value="1"/>
</dbReference>
<dbReference type="Proteomes" id="UP000199387">
    <property type="component" value="Unassembled WGS sequence"/>
</dbReference>
<dbReference type="Gene3D" id="1.10.10.10">
    <property type="entry name" value="Winged helix-like DNA-binding domain superfamily/Winged helix DNA-binding domain"/>
    <property type="match status" value="1"/>
</dbReference>
<keyword evidence="2" id="KW-0238">DNA-binding</keyword>
<keyword evidence="6" id="KW-1185">Reference proteome</keyword>
<proteinExistence type="predicted"/>
<dbReference type="InterPro" id="IPR036388">
    <property type="entry name" value="WH-like_DNA-bd_sf"/>
</dbReference>
<evidence type="ECO:0000259" key="4">
    <source>
        <dbReference type="PROSITE" id="PS50956"/>
    </source>
</evidence>
<dbReference type="InterPro" id="IPR036390">
    <property type="entry name" value="WH_DNA-bd_sf"/>
</dbReference>
<name>A0A1G6ITI9_9BACL</name>
<dbReference type="InterPro" id="IPR000485">
    <property type="entry name" value="AsnC-type_HTH_dom"/>
</dbReference>
<organism evidence="5 6">
    <name type="scientific">Melghirimyces thermohalophilus</name>
    <dbReference type="NCBI Taxonomy" id="1236220"/>
    <lineage>
        <taxon>Bacteria</taxon>
        <taxon>Bacillati</taxon>
        <taxon>Bacillota</taxon>
        <taxon>Bacilli</taxon>
        <taxon>Bacillales</taxon>
        <taxon>Thermoactinomycetaceae</taxon>
        <taxon>Melghirimyces</taxon>
    </lineage>
</organism>
<accession>A0A1G6ITI9</accession>
<evidence type="ECO:0000256" key="2">
    <source>
        <dbReference type="ARBA" id="ARBA00023125"/>
    </source>
</evidence>
<evidence type="ECO:0000256" key="3">
    <source>
        <dbReference type="ARBA" id="ARBA00023163"/>
    </source>
</evidence>
<protein>
    <submittedName>
        <fullName evidence="5">AsnC-type helix-turn-helix domain-containing protein</fullName>
    </submittedName>
</protein>
<dbReference type="PRINTS" id="PR00033">
    <property type="entry name" value="HTHASNC"/>
</dbReference>
<reference evidence="5 6" key="1">
    <citation type="submission" date="2016-10" db="EMBL/GenBank/DDBJ databases">
        <authorList>
            <person name="de Groot N.N."/>
        </authorList>
    </citation>
    <scope>NUCLEOTIDE SEQUENCE [LARGE SCALE GENOMIC DNA]</scope>
    <source>
        <strain evidence="5 6">DSM 45514</strain>
    </source>
</reference>
<dbReference type="PANTHER" id="PTHR43413:SF6">
    <property type="entry name" value="REGULATORY PROTEIN ASNC"/>
    <property type="match status" value="1"/>
</dbReference>
<dbReference type="InterPro" id="IPR019888">
    <property type="entry name" value="Tscrpt_reg_AsnC-like"/>
</dbReference>
<gene>
    <name evidence="5" type="ORF">SAMN04488112_10344</name>
</gene>
<sequence length="74" mass="8488">MDQIMEFNEYRQLDELDRQIAVLLQENARMPFTRIADELGVTERTIRSRVAQMQEDGILSLVGVVNPIKVGLNV</sequence>
<feature type="domain" description="HTH asnC-type" evidence="4">
    <location>
        <begin position="13"/>
        <end position="73"/>
    </location>
</feature>
<evidence type="ECO:0000313" key="6">
    <source>
        <dbReference type="Proteomes" id="UP000199387"/>
    </source>
</evidence>
<dbReference type="InterPro" id="IPR050684">
    <property type="entry name" value="HTH-Siroheme_Decarb"/>
</dbReference>
<dbReference type="EMBL" id="FMZA01000003">
    <property type="protein sequence ID" value="SDC09809.1"/>
    <property type="molecule type" value="Genomic_DNA"/>
</dbReference>
<dbReference type="PROSITE" id="PS50956">
    <property type="entry name" value="HTH_ASNC_2"/>
    <property type="match status" value="1"/>
</dbReference>
<dbReference type="RefSeq" id="WP_245662033.1">
    <property type="nucleotide sequence ID" value="NZ_FMZA01000003.1"/>
</dbReference>
<dbReference type="SMART" id="SM00344">
    <property type="entry name" value="HTH_ASNC"/>
    <property type="match status" value="1"/>
</dbReference>
<dbReference type="STRING" id="1236220.SAMN04488112_10344"/>
<dbReference type="SUPFAM" id="SSF46785">
    <property type="entry name" value="Winged helix' DNA-binding domain"/>
    <property type="match status" value="1"/>
</dbReference>
<dbReference type="AlphaFoldDB" id="A0A1G6ITI9"/>
<keyword evidence="3" id="KW-0804">Transcription</keyword>
<evidence type="ECO:0000256" key="1">
    <source>
        <dbReference type="ARBA" id="ARBA00023015"/>
    </source>
</evidence>
<keyword evidence="1" id="KW-0805">Transcription regulation</keyword>